<feature type="binding site" evidence="6">
    <location>
        <begin position="107"/>
        <end position="108"/>
    </location>
    <ligand>
        <name>pyridoxal 5'-phosphate</name>
        <dbReference type="ChEBI" id="CHEBI:597326"/>
    </ligand>
</feature>
<dbReference type="InterPro" id="IPR015421">
    <property type="entry name" value="PyrdxlP-dep_Trfase_major"/>
</dbReference>
<name>A0AAE4UUX0_9NOCA</name>
<comment type="similarity">
    <text evidence="6">Belongs to the class-III pyridoxal-phosphate-dependent aminotransferase family. ArgD subfamily.</text>
</comment>
<dbReference type="GO" id="GO:0042802">
    <property type="term" value="F:identical protein binding"/>
    <property type="evidence" value="ECO:0007669"/>
    <property type="project" value="TreeGrafter"/>
</dbReference>
<evidence type="ECO:0000256" key="3">
    <source>
        <dbReference type="ARBA" id="ARBA00022605"/>
    </source>
</evidence>
<reference evidence="7" key="1">
    <citation type="submission" date="2023-10" db="EMBL/GenBank/DDBJ databases">
        <title>Development of a sustainable strategy for remediation of hydrocarbon-contaminated territories based on the waste exchange concept.</title>
        <authorList>
            <person name="Krivoruchko A."/>
        </authorList>
    </citation>
    <scope>NUCLEOTIDE SEQUENCE</scope>
    <source>
        <strain evidence="7">IEGM 68</strain>
    </source>
</reference>
<feature type="binding site" evidence="6">
    <location>
        <position position="275"/>
    </location>
    <ligand>
        <name>N(2)-acetyl-L-ornithine</name>
        <dbReference type="ChEBI" id="CHEBI:57805"/>
    </ligand>
</feature>
<gene>
    <name evidence="6" type="primary">argD</name>
    <name evidence="7" type="ORF">R4315_01245</name>
</gene>
<keyword evidence="2 6" id="KW-0032">Aminotransferase</keyword>
<evidence type="ECO:0000256" key="5">
    <source>
        <dbReference type="ARBA" id="ARBA00022898"/>
    </source>
</evidence>
<dbReference type="CDD" id="cd00610">
    <property type="entry name" value="OAT_like"/>
    <property type="match status" value="1"/>
</dbReference>
<dbReference type="InterPro" id="IPR050103">
    <property type="entry name" value="Class-III_PLP-dep_AT"/>
</dbReference>
<comment type="subcellular location">
    <subcellularLocation>
        <location evidence="6">Cytoplasm</location>
    </subcellularLocation>
</comment>
<comment type="subunit">
    <text evidence="6">Homodimer.</text>
</comment>
<keyword evidence="3 6" id="KW-0028">Amino-acid biosynthesis</keyword>
<dbReference type="AlphaFoldDB" id="A0AAE4UUX0"/>
<dbReference type="GO" id="GO:0030170">
    <property type="term" value="F:pyridoxal phosphate binding"/>
    <property type="evidence" value="ECO:0007669"/>
    <property type="project" value="InterPro"/>
</dbReference>
<dbReference type="RefSeq" id="WP_317746125.1">
    <property type="nucleotide sequence ID" value="NZ_JAWLUP010000001.1"/>
</dbReference>
<evidence type="ECO:0000256" key="6">
    <source>
        <dbReference type="HAMAP-Rule" id="MF_01107"/>
    </source>
</evidence>
<keyword evidence="6" id="KW-0963">Cytoplasm</keyword>
<feature type="modified residue" description="N6-(pyridoxal phosphate)lysine" evidence="6">
    <location>
        <position position="247"/>
    </location>
</feature>
<dbReference type="Proteomes" id="UP001185863">
    <property type="component" value="Unassembled WGS sequence"/>
</dbReference>
<dbReference type="InterPro" id="IPR049704">
    <property type="entry name" value="Aminotrans_3_PPA_site"/>
</dbReference>
<keyword evidence="1 6" id="KW-0055">Arginine biosynthesis</keyword>
<accession>A0AAE4UUX0</accession>
<evidence type="ECO:0000313" key="8">
    <source>
        <dbReference type="Proteomes" id="UP001185863"/>
    </source>
</evidence>
<dbReference type="GO" id="GO:0003992">
    <property type="term" value="F:N2-acetyl-L-ornithine:2-oxoglutarate 5-aminotransferase activity"/>
    <property type="evidence" value="ECO:0007669"/>
    <property type="project" value="UniProtKB-UniRule"/>
</dbReference>
<dbReference type="EC" id="2.6.1.11" evidence="6"/>
<dbReference type="PIRSF" id="PIRSF000521">
    <property type="entry name" value="Transaminase_4ab_Lys_Orn"/>
    <property type="match status" value="1"/>
</dbReference>
<dbReference type="NCBIfam" id="NF002874">
    <property type="entry name" value="PRK03244.1"/>
    <property type="match status" value="1"/>
</dbReference>
<dbReference type="InterPro" id="IPR005814">
    <property type="entry name" value="Aminotrans_3"/>
</dbReference>
<dbReference type="Pfam" id="PF00202">
    <property type="entry name" value="Aminotran_3"/>
    <property type="match status" value="1"/>
</dbReference>
<dbReference type="SUPFAM" id="SSF53383">
    <property type="entry name" value="PLP-dependent transferases"/>
    <property type="match status" value="1"/>
</dbReference>
<dbReference type="EMBL" id="JAWLUP010000001">
    <property type="protein sequence ID" value="MDV7263185.1"/>
    <property type="molecule type" value="Genomic_DNA"/>
</dbReference>
<comment type="caution">
    <text evidence="7">The sequence shown here is derived from an EMBL/GenBank/DDBJ whole genome shotgun (WGS) entry which is preliminary data.</text>
</comment>
<dbReference type="GO" id="GO:0005737">
    <property type="term" value="C:cytoplasm"/>
    <property type="evidence" value="ECO:0007669"/>
    <property type="project" value="UniProtKB-SubCell"/>
</dbReference>
<feature type="binding site" evidence="6">
    <location>
        <position position="133"/>
    </location>
    <ligand>
        <name>pyridoxal 5'-phosphate</name>
        <dbReference type="ChEBI" id="CHEBI:597326"/>
    </ligand>
</feature>
<dbReference type="GO" id="GO:0006526">
    <property type="term" value="P:L-arginine biosynthetic process"/>
    <property type="evidence" value="ECO:0007669"/>
    <property type="project" value="UniProtKB-UniRule"/>
</dbReference>
<comment type="miscellaneous">
    <text evidence="6">May also have succinyldiaminopimelate aminotransferase activity, thus carrying out the corresponding step in lysine biosynthesis.</text>
</comment>
<feature type="binding site" evidence="6">
    <location>
        <begin position="218"/>
        <end position="221"/>
    </location>
    <ligand>
        <name>pyridoxal 5'-phosphate</name>
        <dbReference type="ChEBI" id="CHEBI:597326"/>
    </ligand>
</feature>
<feature type="binding site" evidence="6">
    <location>
        <position position="276"/>
    </location>
    <ligand>
        <name>pyridoxal 5'-phosphate</name>
        <dbReference type="ChEBI" id="CHEBI:597326"/>
    </ligand>
</feature>
<dbReference type="PANTHER" id="PTHR11986">
    <property type="entry name" value="AMINOTRANSFERASE CLASS III"/>
    <property type="match status" value="1"/>
</dbReference>
<feature type="binding site" evidence="6">
    <location>
        <position position="136"/>
    </location>
    <ligand>
        <name>N(2)-acetyl-L-ornithine</name>
        <dbReference type="ChEBI" id="CHEBI:57805"/>
    </ligand>
</feature>
<dbReference type="FunFam" id="3.40.640.10:FF:000004">
    <property type="entry name" value="Acetylornithine aminotransferase"/>
    <property type="match status" value="1"/>
</dbReference>
<dbReference type="PANTHER" id="PTHR11986:SF79">
    <property type="entry name" value="ACETYLORNITHINE AMINOTRANSFERASE, MITOCHONDRIAL"/>
    <property type="match status" value="1"/>
</dbReference>
<sequence>MTGTPELQQRWSGALMNTYGVPRVALTGGRGAVLTDAEGKQYVDLLAGIAVNILGHAHPAIIEAVTHQLSTLGHVSNLYASEPAIALAEELLSHLGAPGRVFLCNSGTEANEAAFKLARATGRSKIIAAENSFHGRTMGALALTGQAAKRAPFEPMPPGVEHVPYGDLDALDRTVDEDTAAVFLEPMMGESGVVVPPEGYLVGARKITADRGALLVLDEVQTGIGRTGWFYAHQSVGIIPDVMTLAKGLGGGMPIGACIATGATADLFGPGKHGTTFGGNPVCASAALAVLRTIAEEDLVSRADALGKSLSAGIEGLGHPLIDHVRGAGLLLGIVLTRDVAPAVENAAREAGYLLNAAQPGVIRLAPPLVLTDDQAEGFVAALPAILDNAQSAAQPGKQ</sequence>
<evidence type="ECO:0000256" key="1">
    <source>
        <dbReference type="ARBA" id="ARBA00022571"/>
    </source>
</evidence>
<dbReference type="InterPro" id="IPR015422">
    <property type="entry name" value="PyrdxlP-dep_Trfase_small"/>
</dbReference>
<protein>
    <recommendedName>
        <fullName evidence="6">Acetylornithine aminotransferase</fullName>
        <shortName evidence="6">ACOAT</shortName>
        <ecNumber evidence="6">2.6.1.11</ecNumber>
    </recommendedName>
</protein>
<evidence type="ECO:0000313" key="7">
    <source>
        <dbReference type="EMBL" id="MDV7263185.1"/>
    </source>
</evidence>
<proteinExistence type="inferred from homology"/>
<dbReference type="HAMAP" id="MF_01107">
    <property type="entry name" value="ArgD_aminotrans_3"/>
    <property type="match status" value="1"/>
</dbReference>
<comment type="pathway">
    <text evidence="6">Amino-acid biosynthesis; L-arginine biosynthesis; N(2)-acetyl-L-ornithine from L-glutamate: step 4/4.</text>
</comment>
<dbReference type="InterPro" id="IPR004636">
    <property type="entry name" value="AcOrn/SuccOrn_fam"/>
</dbReference>
<evidence type="ECO:0000256" key="4">
    <source>
        <dbReference type="ARBA" id="ARBA00022679"/>
    </source>
</evidence>
<keyword evidence="5 6" id="KW-0663">Pyridoxal phosphate</keyword>
<organism evidence="7 8">
    <name type="scientific">Rhodococcus oxybenzonivorans</name>
    <dbReference type="NCBI Taxonomy" id="1990687"/>
    <lineage>
        <taxon>Bacteria</taxon>
        <taxon>Bacillati</taxon>
        <taxon>Actinomycetota</taxon>
        <taxon>Actinomycetes</taxon>
        <taxon>Mycobacteriales</taxon>
        <taxon>Nocardiaceae</taxon>
        <taxon>Rhodococcus</taxon>
    </lineage>
</organism>
<dbReference type="InterPro" id="IPR015424">
    <property type="entry name" value="PyrdxlP-dep_Trfase"/>
</dbReference>
<dbReference type="Gene3D" id="3.40.640.10">
    <property type="entry name" value="Type I PLP-dependent aspartate aminotransferase-like (Major domain)"/>
    <property type="match status" value="1"/>
</dbReference>
<comment type="cofactor">
    <cofactor evidence="6">
        <name>pyridoxal 5'-phosphate</name>
        <dbReference type="ChEBI" id="CHEBI:597326"/>
    </cofactor>
    <text evidence="6">Binds 1 pyridoxal phosphate per subunit.</text>
</comment>
<comment type="catalytic activity">
    <reaction evidence="6">
        <text>N(2)-acetyl-L-ornithine + 2-oxoglutarate = N-acetyl-L-glutamate 5-semialdehyde + L-glutamate</text>
        <dbReference type="Rhea" id="RHEA:18049"/>
        <dbReference type="ChEBI" id="CHEBI:16810"/>
        <dbReference type="ChEBI" id="CHEBI:29123"/>
        <dbReference type="ChEBI" id="CHEBI:29985"/>
        <dbReference type="ChEBI" id="CHEBI:57805"/>
        <dbReference type="EC" id="2.6.1.11"/>
    </reaction>
</comment>
<dbReference type="NCBIfam" id="TIGR00707">
    <property type="entry name" value="argD"/>
    <property type="match status" value="1"/>
</dbReference>
<dbReference type="Gene3D" id="3.90.1150.10">
    <property type="entry name" value="Aspartate Aminotransferase, domain 1"/>
    <property type="match status" value="1"/>
</dbReference>
<evidence type="ECO:0000256" key="2">
    <source>
        <dbReference type="ARBA" id="ARBA00022576"/>
    </source>
</evidence>
<dbReference type="PROSITE" id="PS00600">
    <property type="entry name" value="AA_TRANSFER_CLASS_3"/>
    <property type="match status" value="1"/>
</dbReference>
<keyword evidence="4 6" id="KW-0808">Transferase</keyword>